<proteinExistence type="predicted"/>
<reference evidence="2" key="1">
    <citation type="submission" date="2023-07" db="EMBL/GenBank/DDBJ databases">
        <title>draft genome sequence of fig (Ficus carica).</title>
        <authorList>
            <person name="Takahashi T."/>
            <person name="Nishimura K."/>
        </authorList>
    </citation>
    <scope>NUCLEOTIDE SEQUENCE</scope>
</reference>
<sequence>MENFYLVGSKTIPNYYYIAPRPKNRRPNILSLKIDHRLLISGLLLQQDSLNSMWMQLLLRAYHSLGVGAVIRNYRGEVVAALSKRVEGGFSASIAEVLAIREGLNFVVECGSMIESVESDAQAMVKLLSSQENFILKVR</sequence>
<dbReference type="Proteomes" id="UP001187192">
    <property type="component" value="Unassembled WGS sequence"/>
</dbReference>
<dbReference type="AlphaFoldDB" id="A0AA88DBN6"/>
<dbReference type="InterPro" id="IPR002156">
    <property type="entry name" value="RNaseH_domain"/>
</dbReference>
<dbReference type="EMBL" id="BTGU01000040">
    <property type="protein sequence ID" value="GMN52060.1"/>
    <property type="molecule type" value="Genomic_DNA"/>
</dbReference>
<evidence type="ECO:0000313" key="3">
    <source>
        <dbReference type="Proteomes" id="UP001187192"/>
    </source>
</evidence>
<evidence type="ECO:0000259" key="1">
    <source>
        <dbReference type="Pfam" id="PF13456"/>
    </source>
</evidence>
<gene>
    <name evidence="2" type="ORF">TIFTF001_021213</name>
</gene>
<name>A0AA88DBN6_FICCA</name>
<dbReference type="GO" id="GO:0003676">
    <property type="term" value="F:nucleic acid binding"/>
    <property type="evidence" value="ECO:0007669"/>
    <property type="project" value="InterPro"/>
</dbReference>
<evidence type="ECO:0000313" key="2">
    <source>
        <dbReference type="EMBL" id="GMN52060.1"/>
    </source>
</evidence>
<dbReference type="GO" id="GO:0004523">
    <property type="term" value="F:RNA-DNA hybrid ribonuclease activity"/>
    <property type="evidence" value="ECO:0007669"/>
    <property type="project" value="InterPro"/>
</dbReference>
<accession>A0AA88DBN6</accession>
<feature type="domain" description="RNase H type-1" evidence="1">
    <location>
        <begin position="66"/>
        <end position="132"/>
    </location>
</feature>
<protein>
    <recommendedName>
        <fullName evidence="1">RNase H type-1 domain-containing protein</fullName>
    </recommendedName>
</protein>
<organism evidence="2 3">
    <name type="scientific">Ficus carica</name>
    <name type="common">Common fig</name>
    <dbReference type="NCBI Taxonomy" id="3494"/>
    <lineage>
        <taxon>Eukaryota</taxon>
        <taxon>Viridiplantae</taxon>
        <taxon>Streptophyta</taxon>
        <taxon>Embryophyta</taxon>
        <taxon>Tracheophyta</taxon>
        <taxon>Spermatophyta</taxon>
        <taxon>Magnoliopsida</taxon>
        <taxon>eudicotyledons</taxon>
        <taxon>Gunneridae</taxon>
        <taxon>Pentapetalae</taxon>
        <taxon>rosids</taxon>
        <taxon>fabids</taxon>
        <taxon>Rosales</taxon>
        <taxon>Moraceae</taxon>
        <taxon>Ficeae</taxon>
        <taxon>Ficus</taxon>
    </lineage>
</organism>
<dbReference type="Pfam" id="PF13456">
    <property type="entry name" value="RVT_3"/>
    <property type="match status" value="1"/>
</dbReference>
<comment type="caution">
    <text evidence="2">The sequence shown here is derived from an EMBL/GenBank/DDBJ whole genome shotgun (WGS) entry which is preliminary data.</text>
</comment>
<keyword evidence="3" id="KW-1185">Reference proteome</keyword>